<feature type="compositionally biased region" description="Basic and acidic residues" evidence="1">
    <location>
        <begin position="126"/>
        <end position="138"/>
    </location>
</feature>
<feature type="non-terminal residue" evidence="2">
    <location>
        <position position="138"/>
    </location>
</feature>
<proteinExistence type="predicted"/>
<evidence type="ECO:0000313" key="3">
    <source>
        <dbReference type="Proteomes" id="UP000750711"/>
    </source>
</evidence>
<sequence length="138" mass="14820">MAKAMAIQSGGVSAEKRKRDEGDADSRPVSGDTGRNGNLEDDAPSAKRRRGCPSSGYSGGKKAVQDDRDWKRDGSASRCSSSRPVKIHSLMSNLRKRPSAEETGGYAPEAGSTGKRVRRPTARAAEAAREKMERASKR</sequence>
<name>A0A9P8L7A6_9PEZI</name>
<dbReference type="AlphaFoldDB" id="A0A9P8L7A6"/>
<dbReference type="Proteomes" id="UP000750711">
    <property type="component" value="Unassembled WGS sequence"/>
</dbReference>
<accession>A0A9P8L7A6</accession>
<gene>
    <name evidence="2" type="ORF">GP486_006722</name>
</gene>
<feature type="region of interest" description="Disordered" evidence="1">
    <location>
        <begin position="1"/>
        <end position="138"/>
    </location>
</feature>
<keyword evidence="3" id="KW-1185">Reference proteome</keyword>
<dbReference type="EMBL" id="JAGHQM010001608">
    <property type="protein sequence ID" value="KAH0553088.1"/>
    <property type="molecule type" value="Genomic_DNA"/>
</dbReference>
<feature type="compositionally biased region" description="Basic and acidic residues" evidence="1">
    <location>
        <begin position="14"/>
        <end position="26"/>
    </location>
</feature>
<evidence type="ECO:0000256" key="1">
    <source>
        <dbReference type="SAM" id="MobiDB-lite"/>
    </source>
</evidence>
<protein>
    <submittedName>
        <fullName evidence="2">Uncharacterized protein</fullName>
    </submittedName>
</protein>
<feature type="compositionally biased region" description="Basic and acidic residues" evidence="1">
    <location>
        <begin position="63"/>
        <end position="75"/>
    </location>
</feature>
<evidence type="ECO:0000313" key="2">
    <source>
        <dbReference type="EMBL" id="KAH0553088.1"/>
    </source>
</evidence>
<comment type="caution">
    <text evidence="2">The sequence shown here is derived from an EMBL/GenBank/DDBJ whole genome shotgun (WGS) entry which is preliminary data.</text>
</comment>
<organism evidence="2 3">
    <name type="scientific">Trichoglossum hirsutum</name>
    <dbReference type="NCBI Taxonomy" id="265104"/>
    <lineage>
        <taxon>Eukaryota</taxon>
        <taxon>Fungi</taxon>
        <taxon>Dikarya</taxon>
        <taxon>Ascomycota</taxon>
        <taxon>Pezizomycotina</taxon>
        <taxon>Geoglossomycetes</taxon>
        <taxon>Geoglossales</taxon>
        <taxon>Geoglossaceae</taxon>
        <taxon>Trichoglossum</taxon>
    </lineage>
</organism>
<reference evidence="2" key="1">
    <citation type="submission" date="2021-03" db="EMBL/GenBank/DDBJ databases">
        <title>Comparative genomics and phylogenomic investigation of the class Geoglossomycetes provide insights into ecological specialization and systematics.</title>
        <authorList>
            <person name="Melie T."/>
            <person name="Pirro S."/>
            <person name="Miller A.N."/>
            <person name="Quandt A."/>
        </authorList>
    </citation>
    <scope>NUCLEOTIDE SEQUENCE</scope>
    <source>
        <strain evidence="2">CAQ_001_2017</strain>
    </source>
</reference>